<reference evidence="2 3" key="1">
    <citation type="submission" date="2013-12" db="EMBL/GenBank/DDBJ databases">
        <title>Draft genome of the parsitic nematode Ancylostoma duodenale.</title>
        <authorList>
            <person name="Mitreva M."/>
        </authorList>
    </citation>
    <scope>NUCLEOTIDE SEQUENCE [LARGE SCALE GENOMIC DNA]</scope>
    <source>
        <strain evidence="2 3">Zhejiang</strain>
    </source>
</reference>
<accession>A0A0C2DTC4</accession>
<dbReference type="EMBL" id="KN727285">
    <property type="protein sequence ID" value="KIH66052.1"/>
    <property type="molecule type" value="Genomic_DNA"/>
</dbReference>
<sequence>MESEDAVVNAMQREPAKRREREEVRRGDENDIIQENAIFMEGVNDDINEPDSEDAQNEDNGRGMEDHQAEEPEYQRRVKHIEAELHSLDDAMADLQDIILEVENEQLVQQEISSTSRSTCLMRGS</sequence>
<dbReference type="AlphaFoldDB" id="A0A0C2DTC4"/>
<feature type="region of interest" description="Disordered" evidence="1">
    <location>
        <begin position="1"/>
        <end position="74"/>
    </location>
</feature>
<feature type="compositionally biased region" description="Acidic residues" evidence="1">
    <location>
        <begin position="43"/>
        <end position="57"/>
    </location>
</feature>
<evidence type="ECO:0000313" key="3">
    <source>
        <dbReference type="Proteomes" id="UP000054047"/>
    </source>
</evidence>
<dbReference type="Proteomes" id="UP000054047">
    <property type="component" value="Unassembled WGS sequence"/>
</dbReference>
<evidence type="ECO:0000256" key="1">
    <source>
        <dbReference type="SAM" id="MobiDB-lite"/>
    </source>
</evidence>
<gene>
    <name evidence="2" type="ORF">ANCDUO_03621</name>
</gene>
<protein>
    <submittedName>
        <fullName evidence="2">Uncharacterized protein</fullName>
    </submittedName>
</protein>
<organism evidence="2 3">
    <name type="scientific">Ancylostoma duodenale</name>
    <dbReference type="NCBI Taxonomy" id="51022"/>
    <lineage>
        <taxon>Eukaryota</taxon>
        <taxon>Metazoa</taxon>
        <taxon>Ecdysozoa</taxon>
        <taxon>Nematoda</taxon>
        <taxon>Chromadorea</taxon>
        <taxon>Rhabditida</taxon>
        <taxon>Rhabditina</taxon>
        <taxon>Rhabditomorpha</taxon>
        <taxon>Strongyloidea</taxon>
        <taxon>Ancylostomatidae</taxon>
        <taxon>Ancylostomatinae</taxon>
        <taxon>Ancylostoma</taxon>
    </lineage>
</organism>
<proteinExistence type="predicted"/>
<keyword evidence="3" id="KW-1185">Reference proteome</keyword>
<evidence type="ECO:0000313" key="2">
    <source>
        <dbReference type="EMBL" id="KIH66052.1"/>
    </source>
</evidence>
<name>A0A0C2DTC4_9BILA</name>
<feature type="compositionally biased region" description="Basic and acidic residues" evidence="1">
    <location>
        <begin position="14"/>
        <end position="29"/>
    </location>
</feature>
<feature type="compositionally biased region" description="Basic and acidic residues" evidence="1">
    <location>
        <begin position="59"/>
        <end position="74"/>
    </location>
</feature>